<gene>
    <name evidence="7" type="ORF">XENOCAPTIV_012587</name>
</gene>
<evidence type="ECO:0000256" key="6">
    <source>
        <dbReference type="SAM" id="Phobius"/>
    </source>
</evidence>
<reference evidence="7 8" key="1">
    <citation type="submission" date="2021-06" db="EMBL/GenBank/DDBJ databases">
        <authorList>
            <person name="Palmer J.M."/>
        </authorList>
    </citation>
    <scope>NUCLEOTIDE SEQUENCE [LARGE SCALE GENOMIC DNA]</scope>
    <source>
        <strain evidence="7 8">XC_2019</strain>
        <tissue evidence="7">Muscle</tissue>
    </source>
</reference>
<evidence type="ECO:0000313" key="8">
    <source>
        <dbReference type="Proteomes" id="UP001434883"/>
    </source>
</evidence>
<keyword evidence="8" id="KW-1185">Reference proteome</keyword>
<dbReference type="EMBL" id="JAHRIN010033873">
    <property type="protein sequence ID" value="MEQ2202691.1"/>
    <property type="molecule type" value="Genomic_DNA"/>
</dbReference>
<dbReference type="InterPro" id="IPR004842">
    <property type="entry name" value="SLC12A_fam"/>
</dbReference>
<organism evidence="7 8">
    <name type="scientific">Xenoophorus captivus</name>
    <dbReference type="NCBI Taxonomy" id="1517983"/>
    <lineage>
        <taxon>Eukaryota</taxon>
        <taxon>Metazoa</taxon>
        <taxon>Chordata</taxon>
        <taxon>Craniata</taxon>
        <taxon>Vertebrata</taxon>
        <taxon>Euteleostomi</taxon>
        <taxon>Actinopterygii</taxon>
        <taxon>Neopterygii</taxon>
        <taxon>Teleostei</taxon>
        <taxon>Neoteleostei</taxon>
        <taxon>Acanthomorphata</taxon>
        <taxon>Ovalentaria</taxon>
        <taxon>Atherinomorphae</taxon>
        <taxon>Cyprinodontiformes</taxon>
        <taxon>Goodeidae</taxon>
        <taxon>Xenoophorus</taxon>
    </lineage>
</organism>
<dbReference type="PANTHER" id="PTHR11827">
    <property type="entry name" value="SOLUTE CARRIER FAMILY 12, CATION COTRANSPORTERS"/>
    <property type="match status" value="1"/>
</dbReference>
<feature type="compositionally biased region" description="Basic and acidic residues" evidence="5">
    <location>
        <begin position="42"/>
        <end position="58"/>
    </location>
</feature>
<keyword evidence="3 6" id="KW-1133">Transmembrane helix</keyword>
<sequence length="250" mass="27930">MKKSQQYDGKSMALFEEEIDTSPMVSSLLSSLANYSNLPTGSKEHEEAENNEDGDARPSKKPVKAPQLGTLMGVYLPCIQNIFGVILFLRMTWMVGIGGVLGSFIIVFMCCSTVCKTADVHALVHLLYEEMVFFLLNTTLGTHLFTHKNTAVFMTLVENTSSKRFSACSFIHRNLGNQNILEQITQRQLYIIESTWPRGSSYVVETHQDNFGTSHWGNCGIYSHSFPTTAVLQSEPHSRPSLCYNFAASH</sequence>
<accession>A0ABV0R3S9</accession>
<dbReference type="Proteomes" id="UP001434883">
    <property type="component" value="Unassembled WGS sequence"/>
</dbReference>
<name>A0ABV0R3S9_9TELE</name>
<evidence type="ECO:0000256" key="2">
    <source>
        <dbReference type="ARBA" id="ARBA00022692"/>
    </source>
</evidence>
<feature type="transmembrane region" description="Helical" evidence="6">
    <location>
        <begin position="68"/>
        <end position="89"/>
    </location>
</feature>
<dbReference type="PANTHER" id="PTHR11827:SF54">
    <property type="entry name" value="SOLUTE CARRIER FAMILY 12 MEMBER 5"/>
    <property type="match status" value="1"/>
</dbReference>
<evidence type="ECO:0000256" key="3">
    <source>
        <dbReference type="ARBA" id="ARBA00022989"/>
    </source>
</evidence>
<feature type="transmembrane region" description="Helical" evidence="6">
    <location>
        <begin position="95"/>
        <end position="115"/>
    </location>
</feature>
<keyword evidence="4 6" id="KW-0472">Membrane</keyword>
<protein>
    <submittedName>
        <fullName evidence="7">Uncharacterized protein</fullName>
    </submittedName>
</protein>
<evidence type="ECO:0000256" key="5">
    <source>
        <dbReference type="SAM" id="MobiDB-lite"/>
    </source>
</evidence>
<evidence type="ECO:0000256" key="1">
    <source>
        <dbReference type="ARBA" id="ARBA00004141"/>
    </source>
</evidence>
<evidence type="ECO:0000256" key="4">
    <source>
        <dbReference type="ARBA" id="ARBA00023136"/>
    </source>
</evidence>
<comment type="subcellular location">
    <subcellularLocation>
        <location evidence="1">Membrane</location>
        <topology evidence="1">Multi-pass membrane protein</topology>
    </subcellularLocation>
</comment>
<keyword evidence="2 6" id="KW-0812">Transmembrane</keyword>
<proteinExistence type="predicted"/>
<comment type="caution">
    <text evidence="7">The sequence shown here is derived from an EMBL/GenBank/DDBJ whole genome shotgun (WGS) entry which is preliminary data.</text>
</comment>
<evidence type="ECO:0000313" key="7">
    <source>
        <dbReference type="EMBL" id="MEQ2202691.1"/>
    </source>
</evidence>
<feature type="region of interest" description="Disordered" evidence="5">
    <location>
        <begin position="36"/>
        <end position="62"/>
    </location>
</feature>